<feature type="compositionally biased region" description="Low complexity" evidence="1">
    <location>
        <begin position="49"/>
        <end position="58"/>
    </location>
</feature>
<proteinExistence type="predicted"/>
<evidence type="ECO:0008006" key="4">
    <source>
        <dbReference type="Google" id="ProtNLM"/>
    </source>
</evidence>
<feature type="region of interest" description="Disordered" evidence="1">
    <location>
        <begin position="38"/>
        <end position="63"/>
    </location>
</feature>
<feature type="compositionally biased region" description="Low complexity" evidence="1">
    <location>
        <begin position="1"/>
        <end position="20"/>
    </location>
</feature>
<evidence type="ECO:0000256" key="1">
    <source>
        <dbReference type="SAM" id="MobiDB-lite"/>
    </source>
</evidence>
<comment type="caution">
    <text evidence="2">The sequence shown here is derived from an EMBL/GenBank/DDBJ whole genome shotgun (WGS) entry which is preliminary data.</text>
</comment>
<keyword evidence="3" id="KW-1185">Reference proteome</keyword>
<dbReference type="EMBL" id="BAAAPU010000007">
    <property type="protein sequence ID" value="GAA1979518.1"/>
    <property type="molecule type" value="Genomic_DNA"/>
</dbReference>
<organism evidence="2 3">
    <name type="scientific">Terrabacter lapilli</name>
    <dbReference type="NCBI Taxonomy" id="436231"/>
    <lineage>
        <taxon>Bacteria</taxon>
        <taxon>Bacillati</taxon>
        <taxon>Actinomycetota</taxon>
        <taxon>Actinomycetes</taxon>
        <taxon>Micrococcales</taxon>
        <taxon>Intrasporangiaceae</taxon>
        <taxon>Terrabacter</taxon>
    </lineage>
</organism>
<gene>
    <name evidence="2" type="ORF">GCM10009817_20240</name>
</gene>
<reference evidence="2 3" key="1">
    <citation type="journal article" date="2019" name="Int. J. Syst. Evol. Microbiol.">
        <title>The Global Catalogue of Microorganisms (GCM) 10K type strain sequencing project: providing services to taxonomists for standard genome sequencing and annotation.</title>
        <authorList>
            <consortium name="The Broad Institute Genomics Platform"/>
            <consortium name="The Broad Institute Genome Sequencing Center for Infectious Disease"/>
            <person name="Wu L."/>
            <person name="Ma J."/>
        </authorList>
    </citation>
    <scope>NUCLEOTIDE SEQUENCE [LARGE SCALE GENOMIC DNA]</scope>
    <source>
        <strain evidence="2 3">JCM 15628</strain>
    </source>
</reference>
<name>A0ABN2S3Q4_9MICO</name>
<accession>A0ABN2S3Q4</accession>
<evidence type="ECO:0000313" key="2">
    <source>
        <dbReference type="EMBL" id="GAA1979518.1"/>
    </source>
</evidence>
<sequence length="213" mass="21792">MTSVETTPSATTTAPAAAAPKRTKASLQKALLVLDDLPSGYSVEPPDGSSGSANISSSDPRCKPLVDIMNADHAPGSMATAQTSFSGGQDGPFVDQSLDALGTAAHVSAFHQTLRAAVAACPKVTMRLPEGRSTMAVRSVRAPDASKDAVAFRITAQGGALDGFEGTQVATAVGDVDLNMIFIGAYPEEIDEATHAAYEKAAEELKVKAASVS</sequence>
<evidence type="ECO:0000313" key="3">
    <source>
        <dbReference type="Proteomes" id="UP001500013"/>
    </source>
</evidence>
<feature type="region of interest" description="Disordered" evidence="1">
    <location>
        <begin position="1"/>
        <end position="22"/>
    </location>
</feature>
<dbReference type="Proteomes" id="UP001500013">
    <property type="component" value="Unassembled WGS sequence"/>
</dbReference>
<protein>
    <recommendedName>
        <fullName evidence="4">OsmC-like protein</fullName>
    </recommendedName>
</protein>